<keyword evidence="3 12" id="KW-0919">Taste</keyword>
<evidence type="ECO:0000256" key="11">
    <source>
        <dbReference type="RuleBase" id="RU004423"/>
    </source>
</evidence>
<keyword evidence="10 12" id="KW-0807">Transducer</keyword>
<name>A0AAV3A535_PYXAD</name>
<feature type="transmembrane region" description="Helical" evidence="13">
    <location>
        <begin position="120"/>
        <end position="141"/>
    </location>
</feature>
<proteinExistence type="inferred from homology"/>
<dbReference type="Gene3D" id="1.20.1070.10">
    <property type="entry name" value="Rhodopsin 7-helix transmembrane proteins"/>
    <property type="match status" value="1"/>
</dbReference>
<keyword evidence="6 13" id="KW-1133">Transmembrane helix</keyword>
<dbReference type="GO" id="GO:0016020">
    <property type="term" value="C:membrane"/>
    <property type="evidence" value="ECO:0007669"/>
    <property type="project" value="UniProtKB-SubCell"/>
</dbReference>
<evidence type="ECO:0000256" key="2">
    <source>
        <dbReference type="ARBA" id="ARBA00007376"/>
    </source>
</evidence>
<evidence type="ECO:0000256" key="9">
    <source>
        <dbReference type="ARBA" id="ARBA00023170"/>
    </source>
</evidence>
<reference evidence="14" key="1">
    <citation type="thesis" date="2020" institute="ProQuest LLC" country="789 East Eisenhower Parkway, Ann Arbor, MI, USA">
        <title>Comparative Genomics and Chromosome Evolution.</title>
        <authorList>
            <person name="Mudd A.B."/>
        </authorList>
    </citation>
    <scope>NUCLEOTIDE SEQUENCE</scope>
    <source>
        <strain evidence="14">1538</strain>
        <tissue evidence="14">Blood</tissue>
    </source>
</reference>
<evidence type="ECO:0000256" key="10">
    <source>
        <dbReference type="ARBA" id="ARBA00023224"/>
    </source>
</evidence>
<keyword evidence="9 12" id="KW-0675">Receptor</keyword>
<keyword evidence="4 12" id="KW-0716">Sensory transduction</keyword>
<dbReference type="PANTHER" id="PTHR11394:SF47">
    <property type="entry name" value="TASTE RECEPTOR TYPE 2 MEMBER 40"/>
    <property type="match status" value="1"/>
</dbReference>
<evidence type="ECO:0000256" key="8">
    <source>
        <dbReference type="ARBA" id="ARBA00023136"/>
    </source>
</evidence>
<gene>
    <name evidence="14" type="ORF">GDO54_013673</name>
</gene>
<dbReference type="AlphaFoldDB" id="A0AAV3A535"/>
<evidence type="ECO:0000313" key="14">
    <source>
        <dbReference type="EMBL" id="DBA22660.1"/>
    </source>
</evidence>
<evidence type="ECO:0000256" key="3">
    <source>
        <dbReference type="ARBA" id="ARBA00022480"/>
    </source>
</evidence>
<comment type="caution">
    <text evidence="14">The sequence shown here is derived from an EMBL/GenBank/DDBJ whole genome shotgun (WGS) entry which is preliminary data.</text>
</comment>
<dbReference type="GO" id="GO:0033038">
    <property type="term" value="F:bitter taste receptor activity"/>
    <property type="evidence" value="ECO:0007669"/>
    <property type="project" value="InterPro"/>
</dbReference>
<sequence length="294" mass="32697">MAYCAFNSIIAFFTNPFIILNHGMDLVQGRNVSPRERILSTLGLFNIFYQLTLITNDLVLFLWNELYFSDKVHTTFSMILLFTIFSSFWFTACLCGFYYVSIVSFKHPLFMQLKQRMLEVVNWMLALSVLIALTISFPVAWNISKPITNPGTANSTSLEEGISQISPHYLLIASIFGCGVPLVLVGAADAIVLKSLFTNARLLLRNAGGMSVQSVDASMAAARTITSLLFLYLCFYLSVISLFLNIVLLGSTWFPLCVTVIYSYSPIQSVILILGSPKLKGALLGIFTRLMGQL</sequence>
<dbReference type="SUPFAM" id="SSF81321">
    <property type="entry name" value="Family A G protein-coupled receptor-like"/>
    <property type="match status" value="1"/>
</dbReference>
<keyword evidence="8 12" id="KW-0472">Membrane</keyword>
<evidence type="ECO:0000256" key="4">
    <source>
        <dbReference type="ARBA" id="ARBA00022606"/>
    </source>
</evidence>
<evidence type="ECO:0000256" key="13">
    <source>
        <dbReference type="SAM" id="Phobius"/>
    </source>
</evidence>
<feature type="transmembrane region" description="Helical" evidence="13">
    <location>
        <begin position="75"/>
        <end position="100"/>
    </location>
</feature>
<dbReference type="InterPro" id="IPR007960">
    <property type="entry name" value="TAS2R"/>
</dbReference>
<protein>
    <recommendedName>
        <fullName evidence="12">Taste receptor type 2</fullName>
    </recommendedName>
</protein>
<evidence type="ECO:0000313" key="15">
    <source>
        <dbReference type="Proteomes" id="UP001181693"/>
    </source>
</evidence>
<dbReference type="GO" id="GO:0004930">
    <property type="term" value="F:G protein-coupled receptor activity"/>
    <property type="evidence" value="ECO:0007669"/>
    <property type="project" value="UniProtKB-KW"/>
</dbReference>
<evidence type="ECO:0000256" key="1">
    <source>
        <dbReference type="ARBA" id="ARBA00004141"/>
    </source>
</evidence>
<evidence type="ECO:0000256" key="7">
    <source>
        <dbReference type="ARBA" id="ARBA00023040"/>
    </source>
</evidence>
<dbReference type="Pfam" id="PF05296">
    <property type="entry name" value="TAS2R"/>
    <property type="match status" value="1"/>
</dbReference>
<comment type="subcellular location">
    <subcellularLocation>
        <location evidence="1 12">Membrane</location>
        <topology evidence="1 12">Multi-pass membrane protein</topology>
    </subcellularLocation>
</comment>
<dbReference type="Proteomes" id="UP001181693">
    <property type="component" value="Unassembled WGS sequence"/>
</dbReference>
<evidence type="ECO:0000256" key="5">
    <source>
        <dbReference type="ARBA" id="ARBA00022692"/>
    </source>
</evidence>
<feature type="transmembrane region" description="Helical" evidence="13">
    <location>
        <begin position="228"/>
        <end position="247"/>
    </location>
</feature>
<keyword evidence="5 12" id="KW-0812">Transmembrane</keyword>
<evidence type="ECO:0000256" key="12">
    <source>
        <dbReference type="RuleBase" id="RU004424"/>
    </source>
</evidence>
<keyword evidence="7 12" id="KW-0297">G-protein coupled receptor</keyword>
<evidence type="ECO:0000256" key="6">
    <source>
        <dbReference type="ARBA" id="ARBA00022989"/>
    </source>
</evidence>
<accession>A0AAV3A535</accession>
<keyword evidence="15" id="KW-1185">Reference proteome</keyword>
<dbReference type="FunFam" id="1.20.1070.10:FF:000055">
    <property type="entry name" value="Taste receptor type 2"/>
    <property type="match status" value="1"/>
</dbReference>
<comment type="similarity">
    <text evidence="2 11">Belongs to the G-protein coupled receptor T2R family.</text>
</comment>
<feature type="transmembrane region" description="Helical" evidence="13">
    <location>
        <begin position="39"/>
        <end position="63"/>
    </location>
</feature>
<dbReference type="EMBL" id="DYDO01000006">
    <property type="protein sequence ID" value="DBA22660.1"/>
    <property type="molecule type" value="Genomic_DNA"/>
</dbReference>
<organism evidence="14 15">
    <name type="scientific">Pyxicephalus adspersus</name>
    <name type="common">African bullfrog</name>
    <dbReference type="NCBI Taxonomy" id="30357"/>
    <lineage>
        <taxon>Eukaryota</taxon>
        <taxon>Metazoa</taxon>
        <taxon>Chordata</taxon>
        <taxon>Craniata</taxon>
        <taxon>Vertebrata</taxon>
        <taxon>Euteleostomi</taxon>
        <taxon>Amphibia</taxon>
        <taxon>Batrachia</taxon>
        <taxon>Anura</taxon>
        <taxon>Neobatrachia</taxon>
        <taxon>Ranoidea</taxon>
        <taxon>Pyxicephalidae</taxon>
        <taxon>Pyxicephalinae</taxon>
        <taxon>Pyxicephalus</taxon>
    </lineage>
</organism>
<feature type="transmembrane region" description="Helical" evidence="13">
    <location>
        <begin position="169"/>
        <end position="193"/>
    </location>
</feature>
<dbReference type="PANTHER" id="PTHR11394">
    <property type="entry name" value="TASTE RECEPTOR TYPE 2"/>
    <property type="match status" value="1"/>
</dbReference>